<dbReference type="Proteomes" id="UP000003416">
    <property type="component" value="Unassembled WGS sequence"/>
</dbReference>
<sequence length="39" mass="4769">MCNTYRTLFVFINSQINRIQFSLQHFFSYLWKFIAGYGI</sequence>
<name>F3PSD8_9BACE</name>
<dbReference type="HOGENOM" id="CLU_3304700_0_0_10"/>
<keyword evidence="2" id="KW-1185">Reference proteome</keyword>
<dbReference type="STRING" id="763034.HMPREF9446_01672"/>
<dbReference type="AlphaFoldDB" id="F3PSD8"/>
<evidence type="ECO:0000313" key="1">
    <source>
        <dbReference type="EMBL" id="EGF57592.1"/>
    </source>
</evidence>
<accession>F3PSD8</accession>
<evidence type="ECO:0000313" key="2">
    <source>
        <dbReference type="Proteomes" id="UP000003416"/>
    </source>
</evidence>
<organism evidence="1 2">
    <name type="scientific">Bacteroides fluxus YIT 12057</name>
    <dbReference type="NCBI Taxonomy" id="763034"/>
    <lineage>
        <taxon>Bacteria</taxon>
        <taxon>Pseudomonadati</taxon>
        <taxon>Bacteroidota</taxon>
        <taxon>Bacteroidia</taxon>
        <taxon>Bacteroidales</taxon>
        <taxon>Bacteroidaceae</taxon>
        <taxon>Bacteroides</taxon>
    </lineage>
</organism>
<gene>
    <name evidence="1" type="ORF">HMPREF9446_01672</name>
</gene>
<reference evidence="1 2" key="1">
    <citation type="submission" date="2011-02" db="EMBL/GenBank/DDBJ databases">
        <authorList>
            <person name="Weinstock G."/>
            <person name="Sodergren E."/>
            <person name="Clifton S."/>
            <person name="Fulton L."/>
            <person name="Fulton B."/>
            <person name="Courtney L."/>
            <person name="Fronick C."/>
            <person name="Harrison M."/>
            <person name="Strong C."/>
            <person name="Farmer C."/>
            <person name="Delahaunty K."/>
            <person name="Markovic C."/>
            <person name="Hall O."/>
            <person name="Minx P."/>
            <person name="Tomlinson C."/>
            <person name="Mitreva M."/>
            <person name="Hou S."/>
            <person name="Chen J."/>
            <person name="Wollam A."/>
            <person name="Pepin K.H."/>
            <person name="Johnson M."/>
            <person name="Bhonagiri V."/>
            <person name="Zhang X."/>
            <person name="Suruliraj S."/>
            <person name="Warren W."/>
            <person name="Chinwalla A."/>
            <person name="Mardis E.R."/>
            <person name="Wilson R.K."/>
        </authorList>
    </citation>
    <scope>NUCLEOTIDE SEQUENCE [LARGE SCALE GENOMIC DNA]</scope>
    <source>
        <strain evidence="1 2">YIT 12057</strain>
    </source>
</reference>
<comment type="caution">
    <text evidence="1">The sequence shown here is derived from an EMBL/GenBank/DDBJ whole genome shotgun (WGS) entry which is preliminary data.</text>
</comment>
<dbReference type="EMBL" id="AFBN01000028">
    <property type="protein sequence ID" value="EGF57592.1"/>
    <property type="molecule type" value="Genomic_DNA"/>
</dbReference>
<proteinExistence type="predicted"/>
<protein>
    <submittedName>
        <fullName evidence="1">Uncharacterized protein</fullName>
    </submittedName>
</protein>